<comment type="caution">
    <text evidence="2">The sequence shown here is derived from an EMBL/GenBank/DDBJ whole genome shotgun (WGS) entry which is preliminary data.</text>
</comment>
<sequence>MSLPNQYHKQGQKRKKISPASQPNKRPYLQLPNEKVYLDKPERDFAYRKGCCGSGAYFCSNGEYSRSTDLRSPGKANWHRTFRTGWDLQYDRAMLGWTCPWLTQPVMSCPGSAPWILNTAFLTIGGKALKLRWGPNYADYLQDEYVDIWLGENLIWTNSPTMQRRTTLRGNSKNRCVIENQDMQLHTVSYCLPSQDPLNPNPELRMRDLPPTKTRNWMHPQLNRSDLWAKVTELQMEDSQPLYAALAQVRNQGFPDQKMGYAWLGLCADSDGDCIGPLPQPLSLVVTYYRWVWRGLDLRIGHSPFVLYHQLLKGRVVQTLPDSPPSCSSSCHKRPKKLNPPVSHRAQHSRPSWMSRSHIFNMGEFKGLGGAQT</sequence>
<evidence type="ECO:0000256" key="1">
    <source>
        <dbReference type="SAM" id="MobiDB-lite"/>
    </source>
</evidence>
<evidence type="ECO:0000313" key="2">
    <source>
        <dbReference type="EMBL" id="KAK9523671.1"/>
    </source>
</evidence>
<feature type="region of interest" description="Disordered" evidence="1">
    <location>
        <begin position="323"/>
        <end position="352"/>
    </location>
</feature>
<dbReference type="EMBL" id="JBCEZU010000156">
    <property type="protein sequence ID" value="KAK9523671.1"/>
    <property type="molecule type" value="Genomic_DNA"/>
</dbReference>
<keyword evidence="3" id="KW-1185">Reference proteome</keyword>
<dbReference type="AlphaFoldDB" id="A0AAW1ELQ6"/>
<organism evidence="2 3">
    <name type="scientific">Zoarces viviparus</name>
    <name type="common">Viviparous eelpout</name>
    <name type="synonym">Blennius viviparus</name>
    <dbReference type="NCBI Taxonomy" id="48416"/>
    <lineage>
        <taxon>Eukaryota</taxon>
        <taxon>Metazoa</taxon>
        <taxon>Chordata</taxon>
        <taxon>Craniata</taxon>
        <taxon>Vertebrata</taxon>
        <taxon>Euteleostomi</taxon>
        <taxon>Actinopterygii</taxon>
        <taxon>Neopterygii</taxon>
        <taxon>Teleostei</taxon>
        <taxon>Neoteleostei</taxon>
        <taxon>Acanthomorphata</taxon>
        <taxon>Eupercaria</taxon>
        <taxon>Perciformes</taxon>
        <taxon>Cottioidei</taxon>
        <taxon>Zoarcales</taxon>
        <taxon>Zoarcidae</taxon>
        <taxon>Zoarcinae</taxon>
        <taxon>Zoarces</taxon>
    </lineage>
</organism>
<evidence type="ECO:0000313" key="3">
    <source>
        <dbReference type="Proteomes" id="UP001488805"/>
    </source>
</evidence>
<protein>
    <submittedName>
        <fullName evidence="2">Uncharacterized protein</fullName>
    </submittedName>
</protein>
<gene>
    <name evidence="2" type="ORF">VZT92_017583</name>
</gene>
<feature type="region of interest" description="Disordered" evidence="1">
    <location>
        <begin position="1"/>
        <end position="27"/>
    </location>
</feature>
<accession>A0AAW1ELQ6</accession>
<dbReference type="Proteomes" id="UP001488805">
    <property type="component" value="Unassembled WGS sequence"/>
</dbReference>
<name>A0AAW1ELQ6_ZOAVI</name>
<reference evidence="2 3" key="1">
    <citation type="journal article" date="2024" name="Genome Biol. Evol.">
        <title>Chromosome-level genome assembly of the viviparous eelpout Zoarces viviparus.</title>
        <authorList>
            <person name="Fuhrmann N."/>
            <person name="Brasseur M.V."/>
            <person name="Bakowski C.E."/>
            <person name="Podsiadlowski L."/>
            <person name="Prost S."/>
            <person name="Krehenwinkel H."/>
            <person name="Mayer C."/>
        </authorList>
    </citation>
    <scope>NUCLEOTIDE SEQUENCE [LARGE SCALE GENOMIC DNA]</scope>
    <source>
        <strain evidence="2">NO-MEL_2022_Ind0_liver</strain>
    </source>
</reference>
<proteinExistence type="predicted"/>